<dbReference type="SUPFAM" id="SSF50978">
    <property type="entry name" value="WD40 repeat-like"/>
    <property type="match status" value="2"/>
</dbReference>
<keyword evidence="2 5" id="KW-0853">WD repeat</keyword>
<dbReference type="PANTHER" id="PTHR19854">
    <property type="entry name" value="TRANSDUCIN BETA-LIKE 3"/>
    <property type="match status" value="1"/>
</dbReference>
<feature type="repeat" description="WD" evidence="5">
    <location>
        <begin position="401"/>
        <end position="442"/>
    </location>
</feature>
<dbReference type="InterPro" id="IPR015943">
    <property type="entry name" value="WD40/YVTN_repeat-like_dom_sf"/>
</dbReference>
<dbReference type="InterPro" id="IPR020472">
    <property type="entry name" value="WD40_PAC1"/>
</dbReference>
<dbReference type="InterPro" id="IPR036322">
    <property type="entry name" value="WD40_repeat_dom_sf"/>
</dbReference>
<feature type="repeat" description="WD" evidence="5">
    <location>
        <begin position="594"/>
        <end position="628"/>
    </location>
</feature>
<dbReference type="InParanoid" id="A0A1E5R7L9"/>
<keyword evidence="4" id="KW-0539">Nucleus</keyword>
<gene>
    <name evidence="7" type="ORF">AWRI3579_g3191</name>
</gene>
<feature type="repeat" description="WD" evidence="5">
    <location>
        <begin position="637"/>
        <end position="678"/>
    </location>
</feature>
<dbReference type="STRING" id="56408.A0A1E5R7L9"/>
<dbReference type="SMART" id="SM00320">
    <property type="entry name" value="WD40"/>
    <property type="match status" value="11"/>
</dbReference>
<organism evidence="7 8">
    <name type="scientific">Hanseniaspora osmophila</name>
    <dbReference type="NCBI Taxonomy" id="56408"/>
    <lineage>
        <taxon>Eukaryota</taxon>
        <taxon>Fungi</taxon>
        <taxon>Dikarya</taxon>
        <taxon>Ascomycota</taxon>
        <taxon>Saccharomycotina</taxon>
        <taxon>Saccharomycetes</taxon>
        <taxon>Saccharomycodales</taxon>
        <taxon>Saccharomycodaceae</taxon>
        <taxon>Hanseniaspora</taxon>
    </lineage>
</organism>
<sequence length="834" mass="93167">MSAGLKTVYTNVDNLSPFYAAGGSIASISANGKVFASTVADQVNILSVSVEEGNSRSKPVLKLLEKIENEDEQEITALQVTHDGKYLCYVNQAQLVTIYDISNTKIIKSFKVSSPCYVMCNDENSSNLLAIGGTDGSIIIYDIKNGYTTHSFKGHGGIISSLKIYGELEDLENWLLISGDTNGAVKVWDLVKRKCLHTLQEHTSPVRGLDIVRLDDTGNFKVLSGGRDDILNVYSLFNGKNKKKTLKLENTLPVHQQVEACGFLSADVCYCAGGDALFQLVDLQKMSIFKKTAPLIEELFIVGVLPILNKTQLYLVLSDQTLFNINVEDFASTENGETQKELIGSSEETYIPISFKIAGNHGTIADMRLVGPNLDKLALATNSPTLRVVPYETNKYEVEMYEGHKDLLNSLDATEDGLWIATASKDHVAILWKYSSDTDEFEPYCKFVGHSASISAIALPNVSQHQDSKQPPNFVITASNDLTIKKWKVPSISTSSNGNIHEVKTSVYTRKAHDKDINAIDVSPNDSIFATASYDKTCKIWSVEDGELVATLTGHKRGLWDVSFCQFDKLLSTTSGDKTIKIWSLENFRILKTLEGHTNAVQRSFFINKNKQIVSSGADGLIKIWSLEDDGECLKTLDAHNNRIWSILGKNDGEEIISADADGFIQFWRDNSEQEIQQNLEKQKQKVEQEQSLQNFLRNGDWINAFLLAMQLDHPMRLYNVLNQSLKLNDGQGDFIFNEELDGAIGMLEDDQILRLMKRCRDWNTNAKSHLIANKVIKCITKSYNISKLSEIPGIISVINSIIPYTQRHYSRVDNLVEQSYILDYSLIEMDNLF</sequence>
<evidence type="ECO:0000313" key="7">
    <source>
        <dbReference type="EMBL" id="OEJ82894.1"/>
    </source>
</evidence>
<proteinExistence type="predicted"/>
<feature type="repeat" description="WD" evidence="5">
    <location>
        <begin position="152"/>
        <end position="198"/>
    </location>
</feature>
<evidence type="ECO:0000313" key="8">
    <source>
        <dbReference type="Proteomes" id="UP000095728"/>
    </source>
</evidence>
<dbReference type="PROSITE" id="PS50082">
    <property type="entry name" value="WD_REPEATS_2"/>
    <property type="match status" value="6"/>
</dbReference>
<dbReference type="InterPro" id="IPR001680">
    <property type="entry name" value="WD40_rpt"/>
</dbReference>
<feature type="repeat" description="WD" evidence="5">
    <location>
        <begin position="510"/>
        <end position="551"/>
    </location>
</feature>
<dbReference type="Proteomes" id="UP000095728">
    <property type="component" value="Unassembled WGS sequence"/>
</dbReference>
<dbReference type="InterPro" id="IPR013934">
    <property type="entry name" value="Utp13_C"/>
</dbReference>
<dbReference type="GO" id="GO:0030686">
    <property type="term" value="C:90S preribosome"/>
    <property type="evidence" value="ECO:0007669"/>
    <property type="project" value="TreeGrafter"/>
</dbReference>
<dbReference type="GO" id="GO:0034511">
    <property type="term" value="F:U3 snoRNA binding"/>
    <property type="evidence" value="ECO:0007669"/>
    <property type="project" value="TreeGrafter"/>
</dbReference>
<comment type="subcellular location">
    <subcellularLocation>
        <location evidence="1">Nucleus</location>
        <location evidence="1">Nucleolus</location>
    </subcellularLocation>
</comment>
<dbReference type="FunCoup" id="A0A1E5R7L9">
    <property type="interactions" value="1103"/>
</dbReference>
<dbReference type="CDD" id="cd00200">
    <property type="entry name" value="WD40"/>
    <property type="match status" value="1"/>
</dbReference>
<dbReference type="GO" id="GO:0000480">
    <property type="term" value="P:endonucleolytic cleavage in 5'-ETS of tricistronic rRNA transcript (SSU-rRNA, 5.8S rRNA, LSU-rRNA)"/>
    <property type="evidence" value="ECO:0007669"/>
    <property type="project" value="TreeGrafter"/>
</dbReference>
<dbReference type="OrthoDB" id="5414888at2759"/>
<dbReference type="Gene3D" id="2.130.10.10">
    <property type="entry name" value="YVTN repeat-like/Quinoprotein amine dehydrogenase"/>
    <property type="match status" value="4"/>
</dbReference>
<dbReference type="Pfam" id="PF00400">
    <property type="entry name" value="WD40"/>
    <property type="match status" value="7"/>
</dbReference>
<dbReference type="GO" id="GO:0032040">
    <property type="term" value="C:small-subunit processome"/>
    <property type="evidence" value="ECO:0007669"/>
    <property type="project" value="InterPro"/>
</dbReference>
<dbReference type="PROSITE" id="PS50294">
    <property type="entry name" value="WD_REPEATS_REGION"/>
    <property type="match status" value="3"/>
</dbReference>
<evidence type="ECO:0000256" key="3">
    <source>
        <dbReference type="ARBA" id="ARBA00022737"/>
    </source>
</evidence>
<name>A0A1E5R7L9_9ASCO</name>
<feature type="repeat" description="WD" evidence="5">
    <location>
        <begin position="552"/>
        <end position="593"/>
    </location>
</feature>
<accession>A0A1E5R7L9</accession>
<evidence type="ECO:0000256" key="4">
    <source>
        <dbReference type="ARBA" id="ARBA00023242"/>
    </source>
</evidence>
<dbReference type="PRINTS" id="PR00320">
    <property type="entry name" value="GPROTEINBRPT"/>
</dbReference>
<reference evidence="8" key="1">
    <citation type="journal article" date="2016" name="Genome Announc.">
        <title>Genome sequences of three species of Hanseniaspora isolated from spontaneous wine fermentations.</title>
        <authorList>
            <person name="Sternes P.R."/>
            <person name="Lee D."/>
            <person name="Kutyna D.R."/>
            <person name="Borneman A.R."/>
        </authorList>
    </citation>
    <scope>NUCLEOTIDE SEQUENCE [LARGE SCALE GENOMIC DNA]</scope>
    <source>
        <strain evidence="8">AWRI3579</strain>
    </source>
</reference>
<keyword evidence="8" id="KW-1185">Reference proteome</keyword>
<dbReference type="InterPro" id="IPR019775">
    <property type="entry name" value="WD40_repeat_CS"/>
</dbReference>
<evidence type="ECO:0000256" key="2">
    <source>
        <dbReference type="ARBA" id="ARBA00022574"/>
    </source>
</evidence>
<comment type="caution">
    <text evidence="7">The sequence shown here is derived from an EMBL/GenBank/DDBJ whole genome shotgun (WGS) entry which is preliminary data.</text>
</comment>
<dbReference type="PROSITE" id="PS00678">
    <property type="entry name" value="WD_REPEATS_1"/>
    <property type="match status" value="1"/>
</dbReference>
<evidence type="ECO:0000259" key="6">
    <source>
        <dbReference type="Pfam" id="PF08625"/>
    </source>
</evidence>
<dbReference type="EMBL" id="LPNM01000009">
    <property type="protein sequence ID" value="OEJ82894.1"/>
    <property type="molecule type" value="Genomic_DNA"/>
</dbReference>
<evidence type="ECO:0000256" key="1">
    <source>
        <dbReference type="ARBA" id="ARBA00004604"/>
    </source>
</evidence>
<feature type="domain" description="U3 small nucleolar RNA-associated protein 13 C-terminal" evidence="6">
    <location>
        <begin position="690"/>
        <end position="830"/>
    </location>
</feature>
<keyword evidence="3" id="KW-0677">Repeat</keyword>
<protein>
    <submittedName>
        <fullName evidence="7">U3 small nucleolar RNA-associated protein 13</fullName>
    </submittedName>
</protein>
<dbReference type="AlphaFoldDB" id="A0A1E5R7L9"/>
<dbReference type="GO" id="GO:0000472">
    <property type="term" value="P:endonucleolytic cleavage to generate mature 5'-end of SSU-rRNA from (SSU-rRNA, 5.8S rRNA, LSU-rRNA)"/>
    <property type="evidence" value="ECO:0007669"/>
    <property type="project" value="TreeGrafter"/>
</dbReference>
<dbReference type="Pfam" id="PF08625">
    <property type="entry name" value="Utp13"/>
    <property type="match status" value="1"/>
</dbReference>
<dbReference type="PANTHER" id="PTHR19854:SF15">
    <property type="entry name" value="TRANSDUCIN BETA-LIKE PROTEIN 3"/>
    <property type="match status" value="1"/>
</dbReference>
<evidence type="ECO:0000256" key="5">
    <source>
        <dbReference type="PROSITE-ProRule" id="PRU00221"/>
    </source>
</evidence>